<dbReference type="AlphaFoldDB" id="A0A8D0BH57"/>
<evidence type="ECO:0000313" key="4">
    <source>
        <dbReference type="Proteomes" id="UP000694421"/>
    </source>
</evidence>
<dbReference type="PANTHER" id="PTHR28671">
    <property type="entry name" value="COILED-COIL DOMAIN-CONTAINING PROTEIN 169"/>
    <property type="match status" value="1"/>
</dbReference>
<name>A0A8D0BH57_SALMN</name>
<evidence type="ECO:0008006" key="5">
    <source>
        <dbReference type="Google" id="ProtNLM"/>
    </source>
</evidence>
<feature type="coiled-coil region" evidence="1">
    <location>
        <begin position="20"/>
        <end position="146"/>
    </location>
</feature>
<accession>A0A8D0BH57</accession>
<dbReference type="Ensembl" id="ENSSMRT00000009294.1">
    <property type="protein sequence ID" value="ENSSMRP00000007961.1"/>
    <property type="gene ID" value="ENSSMRG00000006385.1"/>
</dbReference>
<evidence type="ECO:0000313" key="3">
    <source>
        <dbReference type="Ensembl" id="ENSSMRP00000007961.1"/>
    </source>
</evidence>
<reference evidence="3" key="2">
    <citation type="submission" date="2025-09" db="UniProtKB">
        <authorList>
            <consortium name="Ensembl"/>
        </authorList>
    </citation>
    <scope>IDENTIFICATION</scope>
</reference>
<evidence type="ECO:0000256" key="2">
    <source>
        <dbReference type="SAM" id="MobiDB-lite"/>
    </source>
</evidence>
<feature type="compositionally biased region" description="Basic and acidic residues" evidence="2">
    <location>
        <begin position="209"/>
        <end position="219"/>
    </location>
</feature>
<dbReference type="Proteomes" id="UP000694421">
    <property type="component" value="Unplaced"/>
</dbReference>
<sequence length="228" mass="26856">MGEVGACGEQTDFQALVLELEQEQKMKDMLEHSILEMKNTVTELEKSLNTVENEDNEWKTRYETQIEMNRQLERQISLLQEKMERVRGSPTDRLASVRSFDQMHIETLNQVLKKLGEEKKGLQNQLKDYELRLEQEAKAYHKANDERRAYLAVISQISGSLKPSEKQKTDSVEMKRENQLMRRFIQLERQSSNVKKSFVALLSKDVKHLDVSNEKEKGERNRKKKRKE</sequence>
<reference evidence="3" key="1">
    <citation type="submission" date="2025-08" db="UniProtKB">
        <authorList>
            <consortium name="Ensembl"/>
        </authorList>
    </citation>
    <scope>IDENTIFICATION</scope>
</reference>
<dbReference type="InterPro" id="IPR028022">
    <property type="entry name" value="DUF4600"/>
</dbReference>
<feature type="region of interest" description="Disordered" evidence="2">
    <location>
        <begin position="209"/>
        <end position="228"/>
    </location>
</feature>
<dbReference type="GeneTree" id="ENSGT00940000165436"/>
<evidence type="ECO:0000256" key="1">
    <source>
        <dbReference type="SAM" id="Coils"/>
    </source>
</evidence>
<organism evidence="3 4">
    <name type="scientific">Salvator merianae</name>
    <name type="common">Argentine black and white tegu</name>
    <name type="synonym">Tupinambis merianae</name>
    <dbReference type="NCBI Taxonomy" id="96440"/>
    <lineage>
        <taxon>Eukaryota</taxon>
        <taxon>Metazoa</taxon>
        <taxon>Chordata</taxon>
        <taxon>Craniata</taxon>
        <taxon>Vertebrata</taxon>
        <taxon>Euteleostomi</taxon>
        <taxon>Lepidosauria</taxon>
        <taxon>Squamata</taxon>
        <taxon>Bifurcata</taxon>
        <taxon>Unidentata</taxon>
        <taxon>Episquamata</taxon>
        <taxon>Laterata</taxon>
        <taxon>Teiioidea</taxon>
        <taxon>Teiidae</taxon>
        <taxon>Salvator</taxon>
    </lineage>
</organism>
<dbReference type="PANTHER" id="PTHR28671:SF3">
    <property type="entry name" value="COILED-COIL DOMAIN-CONTAINING PROTEIN 169"/>
    <property type="match status" value="1"/>
</dbReference>
<keyword evidence="4" id="KW-1185">Reference proteome</keyword>
<dbReference type="Pfam" id="PF15372">
    <property type="entry name" value="DUF4600"/>
    <property type="match status" value="1"/>
</dbReference>
<protein>
    <recommendedName>
        <fullName evidence="5">Coiled-coil domain-containing protein 169</fullName>
    </recommendedName>
</protein>
<proteinExistence type="predicted"/>
<keyword evidence="1" id="KW-0175">Coiled coil</keyword>